<name>A0A0F8XI16_9ZZZZ</name>
<comment type="caution">
    <text evidence="1">The sequence shown here is derived from an EMBL/GenBank/DDBJ whole genome shotgun (WGS) entry which is preliminary data.</text>
</comment>
<accession>A0A0F8XI16</accession>
<evidence type="ECO:0000313" key="1">
    <source>
        <dbReference type="EMBL" id="KKK60700.1"/>
    </source>
</evidence>
<organism evidence="1">
    <name type="scientific">marine sediment metagenome</name>
    <dbReference type="NCBI Taxonomy" id="412755"/>
    <lineage>
        <taxon>unclassified sequences</taxon>
        <taxon>metagenomes</taxon>
        <taxon>ecological metagenomes</taxon>
    </lineage>
</organism>
<protein>
    <submittedName>
        <fullName evidence="1">Uncharacterized protein</fullName>
    </submittedName>
</protein>
<feature type="non-terminal residue" evidence="1">
    <location>
        <position position="1"/>
    </location>
</feature>
<proteinExistence type="predicted"/>
<reference evidence="1" key="1">
    <citation type="journal article" date="2015" name="Nature">
        <title>Complex archaea that bridge the gap between prokaryotes and eukaryotes.</title>
        <authorList>
            <person name="Spang A."/>
            <person name="Saw J.H."/>
            <person name="Jorgensen S.L."/>
            <person name="Zaremba-Niedzwiedzka K."/>
            <person name="Martijn J."/>
            <person name="Lind A.E."/>
            <person name="van Eijk R."/>
            <person name="Schleper C."/>
            <person name="Guy L."/>
            <person name="Ettema T.J."/>
        </authorList>
    </citation>
    <scope>NUCLEOTIDE SEQUENCE</scope>
</reference>
<dbReference type="Pfam" id="PF23835">
    <property type="entry name" value="DUF7205"/>
    <property type="match status" value="1"/>
</dbReference>
<dbReference type="AlphaFoldDB" id="A0A0F8XI16"/>
<dbReference type="InterPro" id="IPR055629">
    <property type="entry name" value="DUF7205"/>
</dbReference>
<dbReference type="EMBL" id="LAZR01062838">
    <property type="protein sequence ID" value="KKK60700.1"/>
    <property type="molecule type" value="Genomic_DNA"/>
</dbReference>
<gene>
    <name evidence="1" type="ORF">LCGC14_3021720</name>
</gene>
<sequence>DVFGNKIEVGDFVIYAASLDRSAILKVGVVLELRHQPVTSDSYMGQEKNKVSVRTVERVSIYKKRTYDEFEWKLQKNGSPLTLEFTERMVRVAPKTIPSKVRALLKRRKRSEHTSAAT</sequence>